<dbReference type="AlphaFoldDB" id="A0A327QWW8"/>
<gene>
    <name evidence="2" type="ORF">LX64_01475</name>
</gene>
<comment type="caution">
    <text evidence="2">The sequence shown here is derived from an EMBL/GenBank/DDBJ whole genome shotgun (WGS) entry which is preliminary data.</text>
</comment>
<name>A0A327QWW8_9BACT</name>
<sequence length="179" mass="20172">MKTIFIILGVLAGIIVLALIIALFTKKEYAVERTVTINKPVNEVYDYLKHLKNQTQYNKFTMKDPNMQSSFTGTDGEVGFVYHWSGNKEAGEGDQEIKRLVENKEIETELRFIRPFSGVGQAYFTTVPSGNNQTTVSWKMQSKMAYPMNLILLVVNMEKGLGTPIGESLGLLKQQLESK</sequence>
<proteinExistence type="predicted"/>
<evidence type="ECO:0000313" key="2">
    <source>
        <dbReference type="EMBL" id="RAJ08821.1"/>
    </source>
</evidence>
<dbReference type="InterPro" id="IPR023393">
    <property type="entry name" value="START-like_dom_sf"/>
</dbReference>
<keyword evidence="1" id="KW-0812">Transmembrane</keyword>
<dbReference type="SUPFAM" id="SSF55961">
    <property type="entry name" value="Bet v1-like"/>
    <property type="match status" value="1"/>
</dbReference>
<reference evidence="2 3" key="1">
    <citation type="submission" date="2018-06" db="EMBL/GenBank/DDBJ databases">
        <title>Genomic Encyclopedia of Archaeal and Bacterial Type Strains, Phase II (KMG-II): from individual species to whole genera.</title>
        <authorList>
            <person name="Goeker M."/>
        </authorList>
    </citation>
    <scope>NUCLEOTIDE SEQUENCE [LARGE SCALE GENOMIC DNA]</scope>
    <source>
        <strain evidence="2 3">DSM 23857</strain>
    </source>
</reference>
<keyword evidence="1" id="KW-0472">Membrane</keyword>
<dbReference type="Proteomes" id="UP000249547">
    <property type="component" value="Unassembled WGS sequence"/>
</dbReference>
<evidence type="ECO:0000256" key="1">
    <source>
        <dbReference type="SAM" id="Phobius"/>
    </source>
</evidence>
<dbReference type="RefSeq" id="WP_111596923.1">
    <property type="nucleotide sequence ID" value="NZ_QLLL01000002.1"/>
</dbReference>
<dbReference type="Gene3D" id="3.30.530.20">
    <property type="match status" value="1"/>
</dbReference>
<keyword evidence="3" id="KW-1185">Reference proteome</keyword>
<dbReference type="EMBL" id="QLLL01000002">
    <property type="protein sequence ID" value="RAJ08821.1"/>
    <property type="molecule type" value="Genomic_DNA"/>
</dbReference>
<dbReference type="OrthoDB" id="9807923at2"/>
<dbReference type="CDD" id="cd07818">
    <property type="entry name" value="SRPBCC_1"/>
    <property type="match status" value="1"/>
</dbReference>
<organism evidence="2 3">
    <name type="scientific">Chitinophaga skermanii</name>
    <dbReference type="NCBI Taxonomy" id="331697"/>
    <lineage>
        <taxon>Bacteria</taxon>
        <taxon>Pseudomonadati</taxon>
        <taxon>Bacteroidota</taxon>
        <taxon>Chitinophagia</taxon>
        <taxon>Chitinophagales</taxon>
        <taxon>Chitinophagaceae</taxon>
        <taxon>Chitinophaga</taxon>
    </lineage>
</organism>
<evidence type="ECO:0000313" key="3">
    <source>
        <dbReference type="Proteomes" id="UP000249547"/>
    </source>
</evidence>
<protein>
    <submittedName>
        <fullName evidence="2">Polyketide cyclase/dehydrase/lipid transport protein</fullName>
    </submittedName>
</protein>
<keyword evidence="1" id="KW-1133">Transmembrane helix</keyword>
<feature type="transmembrane region" description="Helical" evidence="1">
    <location>
        <begin position="6"/>
        <end position="24"/>
    </location>
</feature>
<accession>A0A327QWW8</accession>